<dbReference type="CDD" id="cd00090">
    <property type="entry name" value="HTH_ARSR"/>
    <property type="match status" value="1"/>
</dbReference>
<dbReference type="AlphaFoldDB" id="A0AAQ2Q2V2"/>
<dbReference type="EMBL" id="CP087830">
    <property type="protein sequence ID" value="UZA03182.1"/>
    <property type="molecule type" value="Genomic_DNA"/>
</dbReference>
<dbReference type="SMART" id="SM00418">
    <property type="entry name" value="HTH_ARSR"/>
    <property type="match status" value="1"/>
</dbReference>
<dbReference type="GO" id="GO:0003677">
    <property type="term" value="F:DNA binding"/>
    <property type="evidence" value="ECO:0007669"/>
    <property type="project" value="UniProtKB-KW"/>
</dbReference>
<evidence type="ECO:0000256" key="1">
    <source>
        <dbReference type="ARBA" id="ARBA00023015"/>
    </source>
</evidence>
<dbReference type="KEGG" id="mboi:DQF64_00055"/>
<keyword evidence="3" id="KW-0804">Transcription</keyword>
<proteinExistence type="predicted"/>
<dbReference type="EMBL" id="CP087781">
    <property type="protein sequence ID" value="UZA51584.1"/>
    <property type="molecule type" value="Genomic_DNA"/>
</dbReference>
<dbReference type="GeneID" id="77187220"/>
<evidence type="ECO:0000259" key="4">
    <source>
        <dbReference type="PROSITE" id="PS50987"/>
    </source>
</evidence>
<evidence type="ECO:0000313" key="5">
    <source>
        <dbReference type="EMBL" id="UZA03182.1"/>
    </source>
</evidence>
<feature type="domain" description="HTH arsR-type" evidence="4">
    <location>
        <begin position="1"/>
        <end position="107"/>
    </location>
</feature>
<dbReference type="Proteomes" id="UP001163632">
    <property type="component" value="Chromosome"/>
</dbReference>
<dbReference type="InterPro" id="IPR051081">
    <property type="entry name" value="HTH_MetalResp_TranReg"/>
</dbReference>
<dbReference type="PANTHER" id="PTHR33154">
    <property type="entry name" value="TRANSCRIPTIONAL REGULATOR, ARSR FAMILY"/>
    <property type="match status" value="1"/>
</dbReference>
<keyword evidence="1" id="KW-0805">Transcription regulation</keyword>
<dbReference type="PROSITE" id="PS50987">
    <property type="entry name" value="HTH_ARSR_2"/>
    <property type="match status" value="1"/>
</dbReference>
<dbReference type="InterPro" id="IPR036388">
    <property type="entry name" value="WH-like_DNA-bd_sf"/>
</dbReference>
<dbReference type="PANTHER" id="PTHR33154:SF33">
    <property type="entry name" value="TRANSCRIPTIONAL REPRESSOR SDPR"/>
    <property type="match status" value="1"/>
</dbReference>
<keyword evidence="2" id="KW-0238">DNA-binding</keyword>
<organism evidence="6 7">
    <name type="scientific">Moraxella bovis</name>
    <dbReference type="NCBI Taxonomy" id="476"/>
    <lineage>
        <taxon>Bacteria</taxon>
        <taxon>Pseudomonadati</taxon>
        <taxon>Pseudomonadota</taxon>
        <taxon>Gammaproteobacteria</taxon>
        <taxon>Moraxellales</taxon>
        <taxon>Moraxellaceae</taxon>
        <taxon>Moraxella</taxon>
    </lineage>
</organism>
<name>A0AAQ2Q2V2_MORBO</name>
<evidence type="ECO:0000313" key="7">
    <source>
        <dbReference type="Proteomes" id="UP001163283"/>
    </source>
</evidence>
<dbReference type="Pfam" id="PF08222">
    <property type="entry name" value="HTH_CodY"/>
    <property type="match status" value="1"/>
</dbReference>
<dbReference type="InterPro" id="IPR036390">
    <property type="entry name" value="WH_DNA-bd_sf"/>
</dbReference>
<dbReference type="InterPro" id="IPR013198">
    <property type="entry name" value="GTP_trans_reg_CodY_C"/>
</dbReference>
<keyword evidence="8" id="KW-1185">Reference proteome</keyword>
<dbReference type="InterPro" id="IPR001845">
    <property type="entry name" value="HTH_ArsR_DNA-bd_dom"/>
</dbReference>
<dbReference type="InterPro" id="IPR011991">
    <property type="entry name" value="ArsR-like_HTH"/>
</dbReference>
<accession>A0AAQ2Q2V2</accession>
<gene>
    <name evidence="5" type="ORF">LP092_14885</name>
    <name evidence="6" type="ORF">LP129_14105</name>
</gene>
<dbReference type="RefSeq" id="WP_112741656.1">
    <property type="nucleotide sequence ID" value="NZ_CP030241.1"/>
</dbReference>
<evidence type="ECO:0000256" key="2">
    <source>
        <dbReference type="ARBA" id="ARBA00023125"/>
    </source>
</evidence>
<evidence type="ECO:0000313" key="6">
    <source>
        <dbReference type="EMBL" id="UZA51584.1"/>
    </source>
</evidence>
<reference evidence="6 7" key="1">
    <citation type="journal article" date="2022" name="BMC Microbiol.">
        <title>Whole genome sequencing of Moraxella bovis strains from North America reveals two genotypes with different genetic determinants.</title>
        <authorList>
            <person name="Wynn E.L."/>
            <person name="Hille M.M."/>
            <person name="Loy J.D."/>
            <person name="Schuller G."/>
            <person name="Kuhn K.L."/>
            <person name="Dickey A.M."/>
            <person name="Bono J.L."/>
            <person name="Clawson M.L."/>
        </authorList>
    </citation>
    <scope>NUCLEOTIDE SEQUENCE [LARGE SCALE GENOMIC DNA]</scope>
    <source>
        <strain evidence="5">SAM102599</strain>
        <strain evidence="6 7">SAM57978</strain>
    </source>
</reference>
<dbReference type="Proteomes" id="UP001163283">
    <property type="component" value="Chromosome"/>
</dbReference>
<sequence>MKSTDIFKVLANDVRYQILLWLKDPATHFGADALRCDETGFDGGICVGVIADKSGLAQSVISSYLNSLQQTGLIESKRLGKWTYYRYCPSGVDGFIRQVRDEIGRLSHENNLPFAVC</sequence>
<dbReference type="GO" id="GO:0003700">
    <property type="term" value="F:DNA-binding transcription factor activity"/>
    <property type="evidence" value="ECO:0007669"/>
    <property type="project" value="InterPro"/>
</dbReference>
<evidence type="ECO:0000256" key="3">
    <source>
        <dbReference type="ARBA" id="ARBA00023163"/>
    </source>
</evidence>
<protein>
    <submittedName>
        <fullName evidence="6">ArsR family transcriptional regulator</fullName>
    </submittedName>
</protein>
<dbReference type="Gene3D" id="1.10.10.10">
    <property type="entry name" value="Winged helix-like DNA-binding domain superfamily/Winged helix DNA-binding domain"/>
    <property type="match status" value="1"/>
</dbReference>
<dbReference type="SUPFAM" id="SSF46785">
    <property type="entry name" value="Winged helix' DNA-binding domain"/>
    <property type="match status" value="1"/>
</dbReference>
<evidence type="ECO:0000313" key="8">
    <source>
        <dbReference type="Proteomes" id="UP001163632"/>
    </source>
</evidence>